<feature type="region of interest" description="Disordered" evidence="1">
    <location>
        <begin position="422"/>
        <end position="450"/>
    </location>
</feature>
<keyword evidence="3" id="KW-1185">Reference proteome</keyword>
<accession>A0ABY7CM67</accession>
<organism evidence="2 3">
    <name type="scientific">Puccinia triticina</name>
    <dbReference type="NCBI Taxonomy" id="208348"/>
    <lineage>
        <taxon>Eukaryota</taxon>
        <taxon>Fungi</taxon>
        <taxon>Dikarya</taxon>
        <taxon>Basidiomycota</taxon>
        <taxon>Pucciniomycotina</taxon>
        <taxon>Pucciniomycetes</taxon>
        <taxon>Pucciniales</taxon>
        <taxon>Pucciniaceae</taxon>
        <taxon>Puccinia</taxon>
    </lineage>
</organism>
<feature type="region of interest" description="Disordered" evidence="1">
    <location>
        <begin position="475"/>
        <end position="535"/>
    </location>
</feature>
<evidence type="ECO:0000313" key="3">
    <source>
        <dbReference type="Proteomes" id="UP001164743"/>
    </source>
</evidence>
<feature type="compositionally biased region" description="Basic and acidic residues" evidence="1">
    <location>
        <begin position="95"/>
        <end position="104"/>
    </location>
</feature>
<dbReference type="GeneID" id="77811028"/>
<feature type="region of interest" description="Disordered" evidence="1">
    <location>
        <begin position="88"/>
        <end position="115"/>
    </location>
</feature>
<reference evidence="2" key="1">
    <citation type="submission" date="2022-10" db="EMBL/GenBank/DDBJ databases">
        <title>Puccinia triticina Genome sequencing and assembly.</title>
        <authorList>
            <person name="Li C."/>
        </authorList>
    </citation>
    <scope>NUCLEOTIDE SEQUENCE</scope>
    <source>
        <strain evidence="2">Pt15</strain>
    </source>
</reference>
<proteinExistence type="predicted"/>
<feature type="compositionally biased region" description="Acidic residues" evidence="1">
    <location>
        <begin position="508"/>
        <end position="523"/>
    </location>
</feature>
<dbReference type="RefSeq" id="XP_053021355.1">
    <property type="nucleotide sequence ID" value="XM_053170133.1"/>
</dbReference>
<protein>
    <recommendedName>
        <fullName evidence="4">HMG box domain-containing protein</fullName>
    </recommendedName>
</protein>
<dbReference type="EMBL" id="CP110426">
    <property type="protein sequence ID" value="WAQ85800.1"/>
    <property type="molecule type" value="Genomic_DNA"/>
</dbReference>
<evidence type="ECO:0000313" key="2">
    <source>
        <dbReference type="EMBL" id="WAQ85800.1"/>
    </source>
</evidence>
<gene>
    <name evidence="2" type="ORF">PtA15_6A429</name>
</gene>
<name>A0ABY7CM67_9BASI</name>
<feature type="compositionally biased region" description="Pro residues" evidence="1">
    <location>
        <begin position="430"/>
        <end position="446"/>
    </location>
</feature>
<evidence type="ECO:0000256" key="1">
    <source>
        <dbReference type="SAM" id="MobiDB-lite"/>
    </source>
</evidence>
<dbReference type="Proteomes" id="UP001164743">
    <property type="component" value="Chromosome 6A"/>
</dbReference>
<feature type="region of interest" description="Disordered" evidence="1">
    <location>
        <begin position="167"/>
        <end position="195"/>
    </location>
</feature>
<evidence type="ECO:0008006" key="4">
    <source>
        <dbReference type="Google" id="ProtNLM"/>
    </source>
</evidence>
<sequence length="535" mass="58370">MRYSTDYSIARGKPASGLYYSMISISLLLAEHRPPPPLFSSFPAPLTLNPNPSAPVCSPGATRDKPARRHYDDTSACCVLSQQLPAPASPLGPGLRDKAPRDRPLPTGAGGRVLSMQKPSSWNQFMKTKKARATFQGRHRGVKYSPAMGSVSVLWKQLTREQQEAFKQPVQATTDGDIEGGQDEPNANKIGEDDNDVDDEVVGSGNQVGTRRPISLKVAATEVENFMDDWDAKAMHIATTFSCELFVFAVSKFLGRHSFQFIRSTPGATDFVQGAKRVDGPRSYAARMQSYLTGYQVSDIAAAIAQINNNCKQNGQSGESGGKDQKGAFSPDRPVSAVLRMSELIKEKTDGVITQWPWTKTDYNLAQLTYRLVLDPAAKIDVNWLKRPSRGLGPKRSAALHLALDKQLIDIVFDPSIPDKVFPESYDTPGPSPSPSASPQPSPLGPTTPCDVFPSLPTELIFVYHTHGLDTLNDDDNHSGEDISAGGFEKAIGNSNHSDQNSDPSFNDGEEDDKYVDDFDEDFDHNNDHYGCSSS</sequence>
<feature type="compositionally biased region" description="Polar residues" evidence="1">
    <location>
        <begin position="493"/>
        <end position="505"/>
    </location>
</feature>